<organism evidence="1">
    <name type="scientific">Pyrus pyrifolia</name>
    <name type="common">Chinese pear</name>
    <name type="synonym">Pyrus serotina</name>
    <dbReference type="NCBI Taxonomy" id="3767"/>
    <lineage>
        <taxon>Eukaryota</taxon>
        <taxon>Viridiplantae</taxon>
        <taxon>Streptophyta</taxon>
        <taxon>Embryophyta</taxon>
        <taxon>Tracheophyta</taxon>
        <taxon>Spermatophyta</taxon>
        <taxon>Magnoliopsida</taxon>
        <taxon>eudicotyledons</taxon>
        <taxon>Gunneridae</taxon>
        <taxon>Pentapetalae</taxon>
        <taxon>rosids</taxon>
        <taxon>fabids</taxon>
        <taxon>Rosales</taxon>
        <taxon>Rosaceae</taxon>
        <taxon>Amygdaloideae</taxon>
        <taxon>Maleae</taxon>
        <taxon>Pyrus</taxon>
    </lineage>
</organism>
<dbReference type="InterPro" id="IPR012675">
    <property type="entry name" value="Beta-grasp_dom_sf"/>
</dbReference>
<proteinExistence type="evidence at transcript level"/>
<protein>
    <submittedName>
        <fullName evidence="1">Ferredoxin</fullName>
    </submittedName>
</protein>
<accession>Q9LLL2</accession>
<dbReference type="GO" id="GO:0051536">
    <property type="term" value="F:iron-sulfur cluster binding"/>
    <property type="evidence" value="ECO:0007669"/>
    <property type="project" value="InterPro"/>
</dbReference>
<dbReference type="Gene3D" id="3.10.20.30">
    <property type="match status" value="1"/>
</dbReference>
<evidence type="ECO:0000313" key="1">
    <source>
        <dbReference type="EMBL" id="AAF78510.1"/>
    </source>
</evidence>
<dbReference type="AlphaFoldDB" id="Q9LLL2"/>
<dbReference type="InterPro" id="IPR036010">
    <property type="entry name" value="2Fe-2S_ferredoxin-like_sf"/>
</dbReference>
<sequence length="98" mass="10431">MTCPTPAGQGLAHRAPAKSWWGCGSVGPELSGCEQIDGGFVLTCVAYPSSDVTLETHKEEELTGYAFELSHDDVMFCGCSLVGSGFSLFQDKVACFFI</sequence>
<name>Q9LLL2_PYRPY</name>
<gene>
    <name evidence="1" type="primary">FD1</name>
</gene>
<dbReference type="SUPFAM" id="SSF54292">
    <property type="entry name" value="2Fe-2S ferredoxin-like"/>
    <property type="match status" value="1"/>
</dbReference>
<dbReference type="EMBL" id="AF195208">
    <property type="protein sequence ID" value="AAF78510.1"/>
    <property type="molecule type" value="mRNA"/>
</dbReference>
<reference evidence="1" key="1">
    <citation type="submission" date="1999-10" db="EMBL/GenBank/DDBJ databases">
        <title>Benzyladenine-induced gene in adventitious shoot regeneration in Pyrus pyrifolia 'Whangkeumbae'.</title>
        <authorList>
            <person name="Kim C.S."/>
            <person name="Lee C.H."/>
            <person name="Lee G.P."/>
        </authorList>
    </citation>
    <scope>NUCLEOTIDE SEQUENCE</scope>
    <source>
        <strain evidence="1">Whangkeumbae</strain>
    </source>
</reference>